<dbReference type="PROSITE" id="PS50893">
    <property type="entry name" value="ABC_TRANSPORTER_2"/>
    <property type="match status" value="2"/>
</dbReference>
<keyword evidence="6" id="KW-0547">Nucleotide-binding</keyword>
<dbReference type="GeneID" id="106055334"/>
<dbReference type="PROSITE" id="PS00211">
    <property type="entry name" value="ABC_TRANSPORTER_1"/>
    <property type="match status" value="2"/>
</dbReference>
<comment type="subcellular location">
    <subcellularLocation>
        <location evidence="1">Vacuole membrane</location>
        <topology evidence="1">Multi-pass membrane protein</topology>
    </subcellularLocation>
</comment>
<evidence type="ECO:0000313" key="19">
    <source>
        <dbReference type="RefSeq" id="XP_055879030.1"/>
    </source>
</evidence>
<dbReference type="FunFam" id="1.20.1560.10:FF:000063">
    <property type="entry name" value="Multidrug resistance protein ABC transporter"/>
    <property type="match status" value="1"/>
</dbReference>
<dbReference type="PANTHER" id="PTHR24223">
    <property type="entry name" value="ATP-BINDING CASSETTE SUB-FAMILY C"/>
    <property type="match status" value="1"/>
</dbReference>
<keyword evidence="4 12" id="KW-0812">Transmembrane</keyword>
<dbReference type="CDD" id="cd18603">
    <property type="entry name" value="ABC_6TM_MRP1_2_3_6_D2_like"/>
    <property type="match status" value="1"/>
</dbReference>
<sequence length="1583" mass="179549">MVTKNFTDLLCSGELLWDESLTWTNNSWPQFTDCFQKTVIAWIPCGWVWLSAPFYAYHLLSDKRKVQPIRFLFCLKIFFILASIGVHIVHAFESFRDRKSIASITSPLIWIATMFLHSYLVYLERTRKKVRSPISFIFWILVTIASSISLHTTLNLQLYLADEATLPLVCIKFAVSVLSVLVHCLPDYVKQKDKEGKNPELFSSLITWIFLFWFEWLVIKGFKSKLSDEDIFKLHPQDRTKRTVKKFLYYWDKEVNKKVRKKAKQKYTLDENWEAEIPLLPLSSSHPPAHVQPLNGEFNKTVNDPGEAGLDEVESKMSHIDARKHHSNEEVLPQVSLNKIMVKCYWREAISAQSGMIMHIAFNICSPLVLGWLINFTRNTEEPSWHGYIYAAAFILLRFLYNIFVNMSKWCNNRFASRVQCTGMATIFRKSLTMSSEARTLSTTGEIINLMSVDVGHIEAMLIGSFWSWVSAILLVVGVYLLYTIMGLALLSGLGFMFLLFTMNILSSRKMSSYQEIIMTIKDERLKVMNEILNGMKVIKLHGWEPLFIKMVKDIREKELKIYFKYCLLAGFETFTWHVANVWTLYFMLVTFVMISEQHYVGAATIFLTINYANLVKVAMNMLPFFIGDLVKTLNSTSRLNKFLNSENINTVHLIRNTSDPLAIRVIDADFSWIKSGPCILKSINLEVTPGELIAVVGSVGCGKSSLLAAMLGEMHTLKGYINLNSSVAYVPQQAWIQNNTLKENILFGKQLDREYFQEVVTACDLTPDLNLMPAGADTEIGEKGINLSGGQKQRVSLARAVYSKADIYLLDDPLSAVDSHVGKHIFDHVISKQGLLNDKTRILVTHGIHWLPFVDRIIVISDGQISESGSYEVLLDHNGPFAQYMLQFLTQNVNNVDSPEEDTIGDEVKQDILRRLASVTSESDCSVASERKSKTPGALDINISTSTLFCSNKEINLRSSGRGIDRSKENLHDTISQKNAVVVSETHRLTTDEKIVEGKVKWSLYFKLMQSLGPHHAVLILFLFISYQVVFNFSYFWLADWSDDVRLNNFTDLPANSEERRNRNVYYIGVFTGLTVLMTLFDVTYAVIFQMGHMRAARTFHDNLLSGVMHAPMSFFDTTPIGRILNRFSQDIYSVDSHIFIEIETCLDNLLKCFSTLIVISYTMPVFLSVVAPIIVILYFVLQLYIRSSCQIRRINSNNRSPIYSHFSETLSGVSVIRAYQAQDQFIADSLKKVDTFQQSYLAYKGLNRWLEARLGLVSCVISTAATIFAVVYRNDLSPGLVGLAITYALRVSNDMNVLTITFGNLENHIISLERIMEYTKLQSEAAWEVGSVDDLWPIVGTIEFINYGTRYRSGLSLVLKNLSCVIHGGEKVGIVGRTGAGKSSMMLSLFRLIEAAEGKILIDGVDISSLGLHTLRKKLTILPQDPVLFDGSIRMNLDPFSEKSDLELWKVLENARLKNFIEGLPNTLDYKVGEGGHNLSVGQRQLICLARTLLRKSKIFILDEATAAVDMETDEFIQTCIREEFVGCTVLTIAHRLKTVLDYDRIMVLDDGQVVEFDSPKNLLSRVDSVFYSMASQAGLV</sequence>
<dbReference type="InterPro" id="IPR027417">
    <property type="entry name" value="P-loop_NTPase"/>
</dbReference>
<evidence type="ECO:0000313" key="17">
    <source>
        <dbReference type="RefSeq" id="XP_055879028.1"/>
    </source>
</evidence>
<dbReference type="RefSeq" id="XP_055879029.1">
    <property type="nucleotide sequence ID" value="XM_056023054.1"/>
</dbReference>
<evidence type="ECO:0000256" key="6">
    <source>
        <dbReference type="ARBA" id="ARBA00022741"/>
    </source>
</evidence>
<dbReference type="RefSeq" id="XP_055879031.1">
    <property type="nucleotide sequence ID" value="XM_056023056.1"/>
</dbReference>
<dbReference type="Pfam" id="PF00664">
    <property type="entry name" value="ABC_membrane"/>
    <property type="match status" value="2"/>
</dbReference>
<feature type="transmembrane region" description="Helical" evidence="12">
    <location>
        <begin position="134"/>
        <end position="154"/>
    </location>
</feature>
<dbReference type="EC" id="7.6.2.3" evidence="10"/>
<feature type="transmembrane region" description="Helical" evidence="12">
    <location>
        <begin position="387"/>
        <end position="405"/>
    </location>
</feature>
<dbReference type="CDD" id="cd03244">
    <property type="entry name" value="ABCC_MRP_domain2"/>
    <property type="match status" value="1"/>
</dbReference>
<evidence type="ECO:0000256" key="10">
    <source>
        <dbReference type="ARBA" id="ARBA00024220"/>
    </source>
</evidence>
<dbReference type="CDD" id="cd03250">
    <property type="entry name" value="ABCC_MRP_domain1"/>
    <property type="match status" value="1"/>
</dbReference>
<dbReference type="SUPFAM" id="SSF90123">
    <property type="entry name" value="ABC transporter transmembrane region"/>
    <property type="match status" value="2"/>
</dbReference>
<feature type="transmembrane region" description="Helical" evidence="12">
    <location>
        <begin position="101"/>
        <end position="122"/>
    </location>
</feature>
<keyword evidence="5" id="KW-0677">Repeat</keyword>
<dbReference type="Gene3D" id="1.20.1560.10">
    <property type="entry name" value="ABC transporter type 1, transmembrane domain"/>
    <property type="match status" value="2"/>
</dbReference>
<evidence type="ECO:0000256" key="9">
    <source>
        <dbReference type="ARBA" id="ARBA00023136"/>
    </source>
</evidence>
<feature type="transmembrane region" description="Helical" evidence="12">
    <location>
        <begin position="201"/>
        <end position="219"/>
    </location>
</feature>
<evidence type="ECO:0000256" key="11">
    <source>
        <dbReference type="ARBA" id="ARBA00047523"/>
    </source>
</evidence>
<dbReference type="Proteomes" id="UP001165740">
    <property type="component" value="Chromosome 3"/>
</dbReference>
<keyword evidence="15" id="KW-1185">Reference proteome</keyword>
<feature type="domain" description="ABC transporter" evidence="13">
    <location>
        <begin position="1344"/>
        <end position="1578"/>
    </location>
</feature>
<feature type="transmembrane region" description="Helical" evidence="12">
    <location>
        <begin position="460"/>
        <end position="482"/>
    </location>
</feature>
<feature type="transmembrane region" description="Helical" evidence="12">
    <location>
        <begin position="586"/>
        <end position="613"/>
    </location>
</feature>
<keyword evidence="8 12" id="KW-1133">Transmembrane helix</keyword>
<dbReference type="InterPro" id="IPR017871">
    <property type="entry name" value="ABC_transporter-like_CS"/>
</dbReference>
<evidence type="ECO:0000313" key="16">
    <source>
        <dbReference type="RefSeq" id="XP_055879027.1"/>
    </source>
</evidence>
<feature type="transmembrane region" description="Helical" evidence="12">
    <location>
        <begin position="1018"/>
        <end position="1039"/>
    </location>
</feature>
<evidence type="ECO:0000256" key="12">
    <source>
        <dbReference type="SAM" id="Phobius"/>
    </source>
</evidence>
<evidence type="ECO:0000256" key="3">
    <source>
        <dbReference type="ARBA" id="ARBA00022448"/>
    </source>
</evidence>
<protein>
    <recommendedName>
        <fullName evidence="10">ABC-type glutathione-S-conjugate transporter</fullName>
        <ecNumber evidence="10">7.6.2.3</ecNumber>
    </recommendedName>
</protein>
<feature type="domain" description="ABC transmembrane type-1" evidence="14">
    <location>
        <begin position="1019"/>
        <end position="1309"/>
    </location>
</feature>
<keyword evidence="7" id="KW-0067">ATP-binding</keyword>
<dbReference type="InterPro" id="IPR036640">
    <property type="entry name" value="ABC1_TM_sf"/>
</dbReference>
<dbReference type="RefSeq" id="XP_055879030.1">
    <property type="nucleotide sequence ID" value="XM_056023055.1"/>
</dbReference>
<feature type="domain" description="ABC transmembrane type-1" evidence="14">
    <location>
        <begin position="356"/>
        <end position="632"/>
    </location>
</feature>
<comment type="similarity">
    <text evidence="2">Belongs to the ABC transporter superfamily. ABCC family. Conjugate transporter (TC 3.A.1.208) subfamily.</text>
</comment>
<keyword evidence="3" id="KW-0813">Transport</keyword>
<dbReference type="InterPro" id="IPR003593">
    <property type="entry name" value="AAA+_ATPase"/>
</dbReference>
<evidence type="ECO:0000256" key="8">
    <source>
        <dbReference type="ARBA" id="ARBA00022989"/>
    </source>
</evidence>
<dbReference type="GO" id="GO:0005524">
    <property type="term" value="F:ATP binding"/>
    <property type="evidence" value="ECO:0007669"/>
    <property type="project" value="UniProtKB-KW"/>
</dbReference>
<feature type="transmembrane region" description="Helical" evidence="12">
    <location>
        <begin position="39"/>
        <end position="57"/>
    </location>
</feature>
<dbReference type="RefSeq" id="XP_055879032.1">
    <property type="nucleotide sequence ID" value="XM_056023057.1"/>
</dbReference>
<evidence type="ECO:0000313" key="15">
    <source>
        <dbReference type="Proteomes" id="UP001165740"/>
    </source>
</evidence>
<dbReference type="FunFam" id="3.40.50.300:FF:000293">
    <property type="entry name" value="ATP binding cassette subfamily C member 1"/>
    <property type="match status" value="1"/>
</dbReference>
<dbReference type="RefSeq" id="XP_055879027.1">
    <property type="nucleotide sequence ID" value="XM_056023052.1"/>
</dbReference>
<reference evidence="16 17" key="1">
    <citation type="submission" date="2025-04" db="UniProtKB">
        <authorList>
            <consortium name="RefSeq"/>
        </authorList>
    </citation>
    <scope>IDENTIFICATION</scope>
</reference>
<dbReference type="Pfam" id="PF00005">
    <property type="entry name" value="ABC_tran"/>
    <property type="match status" value="2"/>
</dbReference>
<dbReference type="OrthoDB" id="6500128at2759"/>
<accession>A0A9W2ZVP7</accession>
<feature type="domain" description="ABC transporter" evidence="13">
    <location>
        <begin position="664"/>
        <end position="888"/>
    </location>
</feature>
<evidence type="ECO:0000259" key="13">
    <source>
        <dbReference type="PROSITE" id="PS50893"/>
    </source>
</evidence>
<evidence type="ECO:0000256" key="7">
    <source>
        <dbReference type="ARBA" id="ARBA00022840"/>
    </source>
</evidence>
<feature type="transmembrane region" description="Helical" evidence="12">
    <location>
        <begin position="1066"/>
        <end position="1089"/>
    </location>
</feature>
<dbReference type="GO" id="GO:0005774">
    <property type="term" value="C:vacuolar membrane"/>
    <property type="evidence" value="ECO:0007669"/>
    <property type="project" value="UniProtKB-SubCell"/>
</dbReference>
<evidence type="ECO:0000313" key="18">
    <source>
        <dbReference type="RefSeq" id="XP_055879029.1"/>
    </source>
</evidence>
<evidence type="ECO:0000256" key="5">
    <source>
        <dbReference type="ARBA" id="ARBA00022737"/>
    </source>
</evidence>
<dbReference type="RefSeq" id="XP_055879028.1">
    <property type="nucleotide sequence ID" value="XM_056023053.1"/>
</dbReference>
<evidence type="ECO:0000256" key="1">
    <source>
        <dbReference type="ARBA" id="ARBA00004128"/>
    </source>
</evidence>
<proteinExistence type="inferred from homology"/>
<evidence type="ECO:0000256" key="2">
    <source>
        <dbReference type="ARBA" id="ARBA00009726"/>
    </source>
</evidence>
<evidence type="ECO:0000256" key="4">
    <source>
        <dbReference type="ARBA" id="ARBA00022692"/>
    </source>
</evidence>
<dbReference type="PANTHER" id="PTHR24223:SF443">
    <property type="entry name" value="MULTIDRUG-RESISTANCE LIKE PROTEIN 1, ISOFORM I"/>
    <property type="match status" value="1"/>
</dbReference>
<gene>
    <name evidence="16 17 18 19 20 21" type="primary">LOC106055334</name>
</gene>
<dbReference type="PROSITE" id="PS50929">
    <property type="entry name" value="ABC_TM1F"/>
    <property type="match status" value="2"/>
</dbReference>
<dbReference type="GO" id="GO:0016887">
    <property type="term" value="F:ATP hydrolysis activity"/>
    <property type="evidence" value="ECO:0007669"/>
    <property type="project" value="InterPro"/>
</dbReference>
<organism evidence="15 19">
    <name type="scientific">Biomphalaria glabrata</name>
    <name type="common">Bloodfluke planorb</name>
    <name type="synonym">Freshwater snail</name>
    <dbReference type="NCBI Taxonomy" id="6526"/>
    <lineage>
        <taxon>Eukaryota</taxon>
        <taxon>Metazoa</taxon>
        <taxon>Spiralia</taxon>
        <taxon>Lophotrochozoa</taxon>
        <taxon>Mollusca</taxon>
        <taxon>Gastropoda</taxon>
        <taxon>Heterobranchia</taxon>
        <taxon>Euthyneura</taxon>
        <taxon>Panpulmonata</taxon>
        <taxon>Hygrophila</taxon>
        <taxon>Lymnaeoidea</taxon>
        <taxon>Planorbidae</taxon>
        <taxon>Biomphalaria</taxon>
    </lineage>
</organism>
<comment type="catalytic activity">
    <reaction evidence="11">
        <text>leukotriene C4(in) + ATP + H2O = leukotriene C4(out) + ADP + phosphate + H(+)</text>
        <dbReference type="Rhea" id="RHEA:38963"/>
        <dbReference type="ChEBI" id="CHEBI:15377"/>
        <dbReference type="ChEBI" id="CHEBI:15378"/>
        <dbReference type="ChEBI" id="CHEBI:30616"/>
        <dbReference type="ChEBI" id="CHEBI:43474"/>
        <dbReference type="ChEBI" id="CHEBI:57973"/>
        <dbReference type="ChEBI" id="CHEBI:456216"/>
    </reaction>
    <physiologicalReaction direction="left-to-right" evidence="11">
        <dbReference type="Rhea" id="RHEA:38964"/>
    </physiologicalReaction>
</comment>
<dbReference type="InterPro" id="IPR011527">
    <property type="entry name" value="ABC1_TM_dom"/>
</dbReference>
<feature type="transmembrane region" description="Helical" evidence="12">
    <location>
        <begin position="1167"/>
        <end position="1187"/>
    </location>
</feature>
<feature type="transmembrane region" description="Helical" evidence="12">
    <location>
        <begin position="488"/>
        <end position="506"/>
    </location>
</feature>
<dbReference type="FunFam" id="3.40.50.300:FF:000074">
    <property type="entry name" value="Multidrug resistance-associated protein 5 isoform 1"/>
    <property type="match status" value="1"/>
</dbReference>
<evidence type="ECO:0000259" key="14">
    <source>
        <dbReference type="PROSITE" id="PS50929"/>
    </source>
</evidence>
<dbReference type="InterPro" id="IPR050173">
    <property type="entry name" value="ABC_transporter_C-like"/>
</dbReference>
<feature type="transmembrane region" description="Helical" evidence="12">
    <location>
        <begin position="69"/>
        <end position="89"/>
    </location>
</feature>
<keyword evidence="9 12" id="KW-0472">Membrane</keyword>
<dbReference type="Gene3D" id="3.40.50.300">
    <property type="entry name" value="P-loop containing nucleotide triphosphate hydrolases"/>
    <property type="match status" value="2"/>
</dbReference>
<dbReference type="SUPFAM" id="SSF52540">
    <property type="entry name" value="P-loop containing nucleoside triphosphate hydrolases"/>
    <property type="match status" value="2"/>
</dbReference>
<feature type="transmembrane region" description="Helical" evidence="12">
    <location>
        <begin position="356"/>
        <end position="375"/>
    </location>
</feature>
<evidence type="ECO:0000313" key="20">
    <source>
        <dbReference type="RefSeq" id="XP_055879031.1"/>
    </source>
</evidence>
<evidence type="ECO:0000313" key="21">
    <source>
        <dbReference type="RefSeq" id="XP_055879032.1"/>
    </source>
</evidence>
<dbReference type="InterPro" id="IPR003439">
    <property type="entry name" value="ABC_transporter-like_ATP-bd"/>
</dbReference>
<dbReference type="GO" id="GO:0015431">
    <property type="term" value="F:ABC-type glutathione S-conjugate transporter activity"/>
    <property type="evidence" value="ECO:0007669"/>
    <property type="project" value="UniProtKB-EC"/>
</dbReference>
<dbReference type="SMART" id="SM00382">
    <property type="entry name" value="AAA"/>
    <property type="match status" value="2"/>
</dbReference>
<dbReference type="InterPro" id="IPR056227">
    <property type="entry name" value="TMD0_ABC"/>
</dbReference>
<name>A0A9W2ZVP7_BIOGL</name>
<dbReference type="Pfam" id="PF24357">
    <property type="entry name" value="TMD0_ABC"/>
    <property type="match status" value="1"/>
</dbReference>